<feature type="compositionally biased region" description="Low complexity" evidence="2">
    <location>
        <begin position="137"/>
        <end position="151"/>
    </location>
</feature>
<evidence type="ECO:0000313" key="3">
    <source>
        <dbReference type="EMBL" id="MBB4902416.1"/>
    </source>
</evidence>
<feature type="region of interest" description="Disordered" evidence="2">
    <location>
        <begin position="167"/>
        <end position="193"/>
    </location>
</feature>
<feature type="coiled-coil region" evidence="1">
    <location>
        <begin position="18"/>
        <end position="45"/>
    </location>
</feature>
<feature type="region of interest" description="Disordered" evidence="2">
    <location>
        <begin position="222"/>
        <end position="256"/>
    </location>
</feature>
<dbReference type="EMBL" id="JACHJI010000016">
    <property type="protein sequence ID" value="MBB4902416.1"/>
    <property type="molecule type" value="Genomic_DNA"/>
</dbReference>
<gene>
    <name evidence="3" type="ORF">FHS37_006513</name>
</gene>
<evidence type="ECO:0000256" key="1">
    <source>
        <dbReference type="SAM" id="Coils"/>
    </source>
</evidence>
<feature type="region of interest" description="Disordered" evidence="2">
    <location>
        <begin position="58"/>
        <end position="151"/>
    </location>
</feature>
<reference evidence="3 4" key="1">
    <citation type="submission" date="2020-08" db="EMBL/GenBank/DDBJ databases">
        <title>Genomic Encyclopedia of Type Strains, Phase III (KMG-III): the genomes of soil and plant-associated and newly described type strains.</title>
        <authorList>
            <person name="Whitman W."/>
        </authorList>
    </citation>
    <scope>NUCLEOTIDE SEQUENCE [LARGE SCALE GENOMIC DNA]</scope>
    <source>
        <strain evidence="3 4">CECT 3273</strain>
    </source>
</reference>
<sequence>MATDPEEPTTQSLQEQYAEQFAKHLADIREEQARLRRRLEQLGADEAWLVKALETVSAPAEGGVGTQVLEDEPAQPRNSTSKPSEATEATEPSEAAGVGASAAVPKQRQDEPARTRAKKTTAKKTAAKKTTVRKTAAKQAPAAKKTTAGAGEPALGELLLAVLGRHAGQPRTAGEAAGDLEREHPERARDINTVRNTLERLVAKGRIERTKRKNAVLYTVAGSAPAADDTAAQASPATGTAGAEETENTEKVPAQA</sequence>
<accession>A0A7W7V9Y3</accession>
<evidence type="ECO:0000256" key="2">
    <source>
        <dbReference type="SAM" id="MobiDB-lite"/>
    </source>
</evidence>
<dbReference type="InterPro" id="IPR036388">
    <property type="entry name" value="WH-like_DNA-bd_sf"/>
</dbReference>
<feature type="compositionally biased region" description="Low complexity" evidence="2">
    <location>
        <begin position="222"/>
        <end position="243"/>
    </location>
</feature>
<dbReference type="AlphaFoldDB" id="A0A7W7V9Y3"/>
<proteinExistence type="predicted"/>
<name>A0A7W7V9Y3_9ACTN</name>
<dbReference type="Gene3D" id="1.10.10.10">
    <property type="entry name" value="Winged helix-like DNA-binding domain superfamily/Winged helix DNA-binding domain"/>
    <property type="match status" value="1"/>
</dbReference>
<dbReference type="Proteomes" id="UP000579523">
    <property type="component" value="Unassembled WGS sequence"/>
</dbReference>
<dbReference type="SUPFAM" id="SSF46785">
    <property type="entry name" value="Winged helix' DNA-binding domain"/>
    <property type="match status" value="1"/>
</dbReference>
<feature type="compositionally biased region" description="Low complexity" evidence="2">
    <location>
        <begin position="83"/>
        <end position="105"/>
    </location>
</feature>
<keyword evidence="1" id="KW-0175">Coiled coil</keyword>
<comment type="caution">
    <text evidence="3">The sequence shown here is derived from an EMBL/GenBank/DDBJ whole genome shotgun (WGS) entry which is preliminary data.</text>
</comment>
<evidence type="ECO:0008006" key="5">
    <source>
        <dbReference type="Google" id="ProtNLM"/>
    </source>
</evidence>
<feature type="compositionally biased region" description="Basic and acidic residues" evidence="2">
    <location>
        <begin position="179"/>
        <end position="193"/>
    </location>
</feature>
<organism evidence="3 4">
    <name type="scientific">Streptomyces griseomycini</name>
    <dbReference type="NCBI Taxonomy" id="66895"/>
    <lineage>
        <taxon>Bacteria</taxon>
        <taxon>Bacillati</taxon>
        <taxon>Actinomycetota</taxon>
        <taxon>Actinomycetes</taxon>
        <taxon>Kitasatosporales</taxon>
        <taxon>Streptomycetaceae</taxon>
        <taxon>Streptomyces</taxon>
    </lineage>
</organism>
<dbReference type="InterPro" id="IPR036390">
    <property type="entry name" value="WH_DNA-bd_sf"/>
</dbReference>
<dbReference type="RefSeq" id="WP_184827719.1">
    <property type="nucleotide sequence ID" value="NZ_BMTI01000018.1"/>
</dbReference>
<protein>
    <recommendedName>
        <fullName evidence="5">Regulatory protein</fullName>
    </recommendedName>
</protein>
<feature type="compositionally biased region" description="Basic residues" evidence="2">
    <location>
        <begin position="115"/>
        <end position="136"/>
    </location>
</feature>
<evidence type="ECO:0000313" key="4">
    <source>
        <dbReference type="Proteomes" id="UP000579523"/>
    </source>
</evidence>
<keyword evidence="4" id="KW-1185">Reference proteome</keyword>